<reference evidence="1" key="1">
    <citation type="journal article" date="2014" name="Front. Microbiol.">
        <title>High frequency of phylogenetically diverse reductive dehalogenase-homologous genes in deep subseafloor sedimentary metagenomes.</title>
        <authorList>
            <person name="Kawai M."/>
            <person name="Futagami T."/>
            <person name="Toyoda A."/>
            <person name="Takaki Y."/>
            <person name="Nishi S."/>
            <person name="Hori S."/>
            <person name="Arai W."/>
            <person name="Tsubouchi T."/>
            <person name="Morono Y."/>
            <person name="Uchiyama I."/>
            <person name="Ito T."/>
            <person name="Fujiyama A."/>
            <person name="Inagaki F."/>
            <person name="Takami H."/>
        </authorList>
    </citation>
    <scope>NUCLEOTIDE SEQUENCE</scope>
    <source>
        <strain evidence="1">Expedition CK06-06</strain>
    </source>
</reference>
<feature type="non-terminal residue" evidence="1">
    <location>
        <position position="145"/>
    </location>
</feature>
<proteinExistence type="predicted"/>
<dbReference type="EMBL" id="BARV01016076">
    <property type="protein sequence ID" value="GAI22828.1"/>
    <property type="molecule type" value="Genomic_DNA"/>
</dbReference>
<comment type="caution">
    <text evidence="1">The sequence shown here is derived from an EMBL/GenBank/DDBJ whole genome shotgun (WGS) entry which is preliminary data.</text>
</comment>
<accession>X1LUQ0</accession>
<dbReference type="AlphaFoldDB" id="X1LUQ0"/>
<name>X1LUQ0_9ZZZZ</name>
<sequence>MIRFLIKLTKLSFWLGLSFIFLVNCYTRKIDNRNSLIEQKSEDSQVITEDIDQKRNSASGISATKTYYVKEKMVLFLRLTDEEYKNYSQDIQYEIVELLSDFYAYVNRVAEILEKNGIQHDITSAKKIIFHYPNGDKEELFFDTS</sequence>
<protein>
    <submittedName>
        <fullName evidence="1">Uncharacterized protein</fullName>
    </submittedName>
</protein>
<gene>
    <name evidence="1" type="ORF">S06H3_27680</name>
</gene>
<evidence type="ECO:0000313" key="1">
    <source>
        <dbReference type="EMBL" id="GAI22828.1"/>
    </source>
</evidence>
<organism evidence="1">
    <name type="scientific">marine sediment metagenome</name>
    <dbReference type="NCBI Taxonomy" id="412755"/>
    <lineage>
        <taxon>unclassified sequences</taxon>
        <taxon>metagenomes</taxon>
        <taxon>ecological metagenomes</taxon>
    </lineage>
</organism>